<keyword evidence="2" id="KW-1185">Reference proteome</keyword>
<sequence>MTDELAVQFAQMQKYTATLHSLMTAAQSHAPRQSAGADKSGAVRITLGPDGLPASFRVDNDWDRKITPAAFGGAVMEAFQVAINDRMETWTRALAEDGWRDRVDQVKGPATATEGRIPAAFRKPVEEVNPRPIGDIAEDMFKAFDTVDALAAVPKSDGASGTDRTGKITISLSSSGLTSCTVDEHWAARQTAAQLMNALSQALTAAKEDLSRKSQKPQPMSGVDRLFAEAMALLHDPRRLAD</sequence>
<evidence type="ECO:0008006" key="3">
    <source>
        <dbReference type="Google" id="ProtNLM"/>
    </source>
</evidence>
<dbReference type="RefSeq" id="WP_233722695.1">
    <property type="nucleotide sequence ID" value="NZ_JAJVCN010000001.1"/>
</dbReference>
<reference evidence="1 2" key="1">
    <citation type="submission" date="2021-12" db="EMBL/GenBank/DDBJ databases">
        <title>Genome sequence of Kibdelosporangium philippinense ATCC 49844.</title>
        <authorList>
            <person name="Fedorov E.A."/>
            <person name="Omeragic M."/>
            <person name="Shalygina K.F."/>
            <person name="Maclea K.S."/>
        </authorList>
    </citation>
    <scope>NUCLEOTIDE SEQUENCE [LARGE SCALE GENOMIC DNA]</scope>
    <source>
        <strain evidence="1 2">ATCC 49844</strain>
    </source>
</reference>
<comment type="caution">
    <text evidence="1">The sequence shown here is derived from an EMBL/GenBank/DDBJ whole genome shotgun (WGS) entry which is preliminary data.</text>
</comment>
<accession>A0ABS8Z1K2</accession>
<protein>
    <recommendedName>
        <fullName evidence="3">YbaB/EbfC DNA-binding family protein</fullName>
    </recommendedName>
</protein>
<proteinExistence type="predicted"/>
<organism evidence="1 2">
    <name type="scientific">Kibdelosporangium philippinense</name>
    <dbReference type="NCBI Taxonomy" id="211113"/>
    <lineage>
        <taxon>Bacteria</taxon>
        <taxon>Bacillati</taxon>
        <taxon>Actinomycetota</taxon>
        <taxon>Actinomycetes</taxon>
        <taxon>Pseudonocardiales</taxon>
        <taxon>Pseudonocardiaceae</taxon>
        <taxon>Kibdelosporangium</taxon>
    </lineage>
</organism>
<gene>
    <name evidence="1" type="ORF">LWC34_02085</name>
</gene>
<evidence type="ECO:0000313" key="2">
    <source>
        <dbReference type="Proteomes" id="UP001521150"/>
    </source>
</evidence>
<dbReference type="Proteomes" id="UP001521150">
    <property type="component" value="Unassembled WGS sequence"/>
</dbReference>
<name>A0ABS8Z1K2_9PSEU</name>
<dbReference type="EMBL" id="JAJVCN010000001">
    <property type="protein sequence ID" value="MCE7001635.1"/>
    <property type="molecule type" value="Genomic_DNA"/>
</dbReference>
<evidence type="ECO:0000313" key="1">
    <source>
        <dbReference type="EMBL" id="MCE7001635.1"/>
    </source>
</evidence>